<dbReference type="Pfam" id="PF00528">
    <property type="entry name" value="BPD_transp_1"/>
    <property type="match status" value="1"/>
</dbReference>
<evidence type="ECO:0000256" key="4">
    <source>
        <dbReference type="ARBA" id="ARBA00022692"/>
    </source>
</evidence>
<organism evidence="9 10">
    <name type="scientific">Afipia felis</name>
    <name type="common">Cat scratch disease bacillus</name>
    <dbReference type="NCBI Taxonomy" id="1035"/>
    <lineage>
        <taxon>Bacteria</taxon>
        <taxon>Pseudomonadati</taxon>
        <taxon>Pseudomonadota</taxon>
        <taxon>Alphaproteobacteria</taxon>
        <taxon>Hyphomicrobiales</taxon>
        <taxon>Nitrobacteraceae</taxon>
        <taxon>Afipia</taxon>
    </lineage>
</organism>
<evidence type="ECO:0000256" key="6">
    <source>
        <dbReference type="ARBA" id="ARBA00023136"/>
    </source>
</evidence>
<feature type="transmembrane region" description="Helical" evidence="7">
    <location>
        <begin position="235"/>
        <end position="256"/>
    </location>
</feature>
<dbReference type="STRING" id="1035.BN961_04010"/>
<keyword evidence="5 7" id="KW-1133">Transmembrane helix</keyword>
<name>A0A090MT84_AFIFE</name>
<dbReference type="CDD" id="cd06261">
    <property type="entry name" value="TM_PBP2"/>
    <property type="match status" value="1"/>
</dbReference>
<dbReference type="SUPFAM" id="SSF161098">
    <property type="entry name" value="MetI-like"/>
    <property type="match status" value="1"/>
</dbReference>
<comment type="subcellular location">
    <subcellularLocation>
        <location evidence="1 7">Cell membrane</location>
        <topology evidence="1 7">Multi-pass membrane protein</topology>
    </subcellularLocation>
</comment>
<comment type="caution">
    <text evidence="9">The sequence shown here is derived from an EMBL/GenBank/DDBJ whole genome shotgun (WGS) entry which is preliminary data.</text>
</comment>
<accession>A0A090MT84</accession>
<gene>
    <name evidence="9" type="primary">phnE_4</name>
    <name evidence="9" type="ORF">BN961_04010</name>
</gene>
<dbReference type="PROSITE" id="PS50928">
    <property type="entry name" value="ABC_TM1"/>
    <property type="match status" value="1"/>
</dbReference>
<keyword evidence="4 7" id="KW-0812">Transmembrane</keyword>
<dbReference type="GO" id="GO:0055085">
    <property type="term" value="P:transmembrane transport"/>
    <property type="evidence" value="ECO:0007669"/>
    <property type="project" value="InterPro"/>
</dbReference>
<feature type="transmembrane region" description="Helical" evidence="7">
    <location>
        <begin position="176"/>
        <end position="198"/>
    </location>
</feature>
<evidence type="ECO:0000256" key="1">
    <source>
        <dbReference type="ARBA" id="ARBA00004651"/>
    </source>
</evidence>
<dbReference type="InterPro" id="IPR035906">
    <property type="entry name" value="MetI-like_sf"/>
</dbReference>
<keyword evidence="2 7" id="KW-0813">Transport</keyword>
<evidence type="ECO:0000256" key="5">
    <source>
        <dbReference type="ARBA" id="ARBA00022989"/>
    </source>
</evidence>
<dbReference type="Gene3D" id="1.10.3720.10">
    <property type="entry name" value="MetI-like"/>
    <property type="match status" value="1"/>
</dbReference>
<feature type="transmembrane region" description="Helical" evidence="7">
    <location>
        <begin position="210"/>
        <end position="229"/>
    </location>
</feature>
<dbReference type="Proteomes" id="UP000035762">
    <property type="component" value="Unassembled WGS sequence"/>
</dbReference>
<protein>
    <submittedName>
        <fullName evidence="9">Phosphate-import permease protein PhnE</fullName>
    </submittedName>
</protein>
<dbReference type="InterPro" id="IPR000515">
    <property type="entry name" value="MetI-like"/>
</dbReference>
<dbReference type="OrthoDB" id="9808005at2"/>
<comment type="similarity">
    <text evidence="7">Belongs to the binding-protein-dependent transport system permease family.</text>
</comment>
<evidence type="ECO:0000256" key="7">
    <source>
        <dbReference type="RuleBase" id="RU363032"/>
    </source>
</evidence>
<dbReference type="RefSeq" id="WP_048758156.1">
    <property type="nucleotide sequence ID" value="NZ_CCAZ020000003.1"/>
</dbReference>
<dbReference type="AlphaFoldDB" id="A0A090MT84"/>
<feature type="transmembrane region" description="Helical" evidence="7">
    <location>
        <begin position="107"/>
        <end position="130"/>
    </location>
</feature>
<sequence>MPTDIFVKRRNDSLLFFAALSVLTVGSIVITGYDVVAGFTSIGKALVWGAKNFYPDAHAMTKLPEIARKLRDTVLMSVAATTISAIFAAVLAMVGSRTTRINNLFSVIARGIASVFRNIPLVAWAMILMLAFSQSQLTGYLALFFGSVGFLTRAFIETIDEVSIDAVEAVQATGASYSSIVLQVVLPSGLPQMVSWLLFMIDTNIRDATLVGLLTGTGVGFSFDVYYKSFHFHEASLVVIMIVITIMSIEVISNYIRRIIL</sequence>
<dbReference type="PANTHER" id="PTHR30043">
    <property type="entry name" value="PHOSPHONATES TRANSPORT SYSTEM PERMEASE PROTEIN"/>
    <property type="match status" value="1"/>
</dbReference>
<keyword evidence="3" id="KW-1003">Cell membrane</keyword>
<feature type="transmembrane region" description="Helical" evidence="7">
    <location>
        <begin position="74"/>
        <end position="95"/>
    </location>
</feature>
<feature type="transmembrane region" description="Helical" evidence="7">
    <location>
        <begin position="12"/>
        <end position="30"/>
    </location>
</feature>
<feature type="domain" description="ABC transmembrane type-1" evidence="8">
    <location>
        <begin position="70"/>
        <end position="253"/>
    </location>
</feature>
<dbReference type="GO" id="GO:0005886">
    <property type="term" value="C:plasma membrane"/>
    <property type="evidence" value="ECO:0007669"/>
    <property type="project" value="UniProtKB-SubCell"/>
</dbReference>
<evidence type="ECO:0000256" key="3">
    <source>
        <dbReference type="ARBA" id="ARBA00022475"/>
    </source>
</evidence>
<dbReference type="EMBL" id="CCAZ020000003">
    <property type="protein sequence ID" value="CEG10570.1"/>
    <property type="molecule type" value="Genomic_DNA"/>
</dbReference>
<keyword evidence="6 7" id="KW-0472">Membrane</keyword>
<evidence type="ECO:0000259" key="8">
    <source>
        <dbReference type="PROSITE" id="PS50928"/>
    </source>
</evidence>
<evidence type="ECO:0000313" key="9">
    <source>
        <dbReference type="EMBL" id="CEG10570.1"/>
    </source>
</evidence>
<reference evidence="9 10" key="1">
    <citation type="journal article" date="2014" name="Genome Announc.">
        <title>Genome Sequence of Afipia felis Strain 76713, Isolated in Hospital Water Using an Amoeba Co-Culture Procedure.</title>
        <authorList>
            <person name="Benamar S."/>
            <person name="La Scola B."/>
            <person name="Croce O."/>
        </authorList>
    </citation>
    <scope>NUCLEOTIDE SEQUENCE [LARGE SCALE GENOMIC DNA]</scope>
    <source>
        <strain evidence="9 10">76713</strain>
    </source>
</reference>
<keyword evidence="10" id="KW-1185">Reference proteome</keyword>
<proteinExistence type="inferred from homology"/>
<dbReference type="PANTHER" id="PTHR30043:SF1">
    <property type="entry name" value="ABC TRANSPORT SYSTEM PERMEASE PROTEIN P69"/>
    <property type="match status" value="1"/>
</dbReference>
<evidence type="ECO:0000256" key="2">
    <source>
        <dbReference type="ARBA" id="ARBA00022448"/>
    </source>
</evidence>
<evidence type="ECO:0000313" key="10">
    <source>
        <dbReference type="Proteomes" id="UP000035762"/>
    </source>
</evidence>